<organism evidence="2 3">
    <name type="scientific">Polyporus arcularius HHB13444</name>
    <dbReference type="NCBI Taxonomy" id="1314778"/>
    <lineage>
        <taxon>Eukaryota</taxon>
        <taxon>Fungi</taxon>
        <taxon>Dikarya</taxon>
        <taxon>Basidiomycota</taxon>
        <taxon>Agaricomycotina</taxon>
        <taxon>Agaricomycetes</taxon>
        <taxon>Polyporales</taxon>
        <taxon>Polyporaceae</taxon>
        <taxon>Polyporus</taxon>
    </lineage>
</organism>
<dbReference type="InParanoid" id="A0A5C3NPF4"/>
<name>A0A5C3NPF4_9APHY</name>
<evidence type="ECO:0000256" key="1">
    <source>
        <dbReference type="SAM" id="MobiDB-lite"/>
    </source>
</evidence>
<accession>A0A5C3NPF4</accession>
<reference evidence="2 3" key="1">
    <citation type="journal article" date="2019" name="Nat. Ecol. Evol.">
        <title>Megaphylogeny resolves global patterns of mushroom evolution.</title>
        <authorList>
            <person name="Varga T."/>
            <person name="Krizsan K."/>
            <person name="Foldi C."/>
            <person name="Dima B."/>
            <person name="Sanchez-Garcia M."/>
            <person name="Sanchez-Ramirez S."/>
            <person name="Szollosi G.J."/>
            <person name="Szarkandi J.G."/>
            <person name="Papp V."/>
            <person name="Albert L."/>
            <person name="Andreopoulos W."/>
            <person name="Angelini C."/>
            <person name="Antonin V."/>
            <person name="Barry K.W."/>
            <person name="Bougher N.L."/>
            <person name="Buchanan P."/>
            <person name="Buyck B."/>
            <person name="Bense V."/>
            <person name="Catcheside P."/>
            <person name="Chovatia M."/>
            <person name="Cooper J."/>
            <person name="Damon W."/>
            <person name="Desjardin D."/>
            <person name="Finy P."/>
            <person name="Geml J."/>
            <person name="Haridas S."/>
            <person name="Hughes K."/>
            <person name="Justo A."/>
            <person name="Karasinski D."/>
            <person name="Kautmanova I."/>
            <person name="Kiss B."/>
            <person name="Kocsube S."/>
            <person name="Kotiranta H."/>
            <person name="LaButti K.M."/>
            <person name="Lechner B.E."/>
            <person name="Liimatainen K."/>
            <person name="Lipzen A."/>
            <person name="Lukacs Z."/>
            <person name="Mihaltcheva S."/>
            <person name="Morgado L.N."/>
            <person name="Niskanen T."/>
            <person name="Noordeloos M.E."/>
            <person name="Ohm R.A."/>
            <person name="Ortiz-Santana B."/>
            <person name="Ovrebo C."/>
            <person name="Racz N."/>
            <person name="Riley R."/>
            <person name="Savchenko A."/>
            <person name="Shiryaev A."/>
            <person name="Soop K."/>
            <person name="Spirin V."/>
            <person name="Szebenyi C."/>
            <person name="Tomsovsky M."/>
            <person name="Tulloss R.E."/>
            <person name="Uehling J."/>
            <person name="Grigoriev I.V."/>
            <person name="Vagvolgyi C."/>
            <person name="Papp T."/>
            <person name="Martin F.M."/>
            <person name="Miettinen O."/>
            <person name="Hibbett D.S."/>
            <person name="Nagy L.G."/>
        </authorList>
    </citation>
    <scope>NUCLEOTIDE SEQUENCE [LARGE SCALE GENOMIC DNA]</scope>
    <source>
        <strain evidence="2 3">HHB13444</strain>
    </source>
</reference>
<evidence type="ECO:0000313" key="2">
    <source>
        <dbReference type="EMBL" id="TFK79174.1"/>
    </source>
</evidence>
<dbReference type="Proteomes" id="UP000308197">
    <property type="component" value="Unassembled WGS sequence"/>
</dbReference>
<protein>
    <submittedName>
        <fullName evidence="2">Uncharacterized protein</fullName>
    </submittedName>
</protein>
<dbReference type="EMBL" id="ML212139">
    <property type="protein sequence ID" value="TFK79174.1"/>
    <property type="molecule type" value="Genomic_DNA"/>
</dbReference>
<evidence type="ECO:0000313" key="3">
    <source>
        <dbReference type="Proteomes" id="UP000308197"/>
    </source>
</evidence>
<keyword evidence="3" id="KW-1185">Reference proteome</keyword>
<proteinExistence type="predicted"/>
<feature type="compositionally biased region" description="Polar residues" evidence="1">
    <location>
        <begin position="62"/>
        <end position="77"/>
    </location>
</feature>
<gene>
    <name evidence="2" type="ORF">K466DRAFT_32301</name>
</gene>
<feature type="compositionally biased region" description="Low complexity" evidence="1">
    <location>
        <begin position="116"/>
        <end position="125"/>
    </location>
</feature>
<feature type="region of interest" description="Disordered" evidence="1">
    <location>
        <begin position="1"/>
        <end position="127"/>
    </location>
</feature>
<sequence>MSPGAQNTRCGRGGGLDDDGENISTHPHWTRDQQISIVPGGRRSARCSKEKVGGHTARSRRGWTQSVRRFILQSKQTDAARDIARSSPAGAAEASIRRQESTAGRLPRQAERTSSDSHTSGSGDSNAANFATRHAAVLRFHIVPEYQAYQVDWSLRT</sequence>
<dbReference type="AlphaFoldDB" id="A0A5C3NPF4"/>
<feature type="compositionally biased region" description="Polar residues" evidence="1">
    <location>
        <begin position="22"/>
        <end position="36"/>
    </location>
</feature>